<dbReference type="InterPro" id="IPR036640">
    <property type="entry name" value="ABC1_TM_sf"/>
</dbReference>
<dbReference type="PROSITE" id="PS50893">
    <property type="entry name" value="ABC_TRANSPORTER_2"/>
    <property type="match status" value="1"/>
</dbReference>
<feature type="domain" description="ABC transmembrane type-1" evidence="9">
    <location>
        <begin position="17"/>
        <end position="288"/>
    </location>
</feature>
<feature type="transmembrane region" description="Helical" evidence="7">
    <location>
        <begin position="118"/>
        <end position="142"/>
    </location>
</feature>
<sequence>MIKKILIKNTKTLIKIFFLTLLYSGLGILTLSFINNQILTIVDFDMFVVVEFLSLLVVFLVVSIYANASLSIFGHNFVYNMRKEVVKRILDTKNSQIELIGKAKIIASLNNDIRTISFALMSVPNFIQGLFFMAATSIYLIYISPKLFLFVFVWILAMLLVGVFFMSNIHKYFKLARKSDDDLQSSFEDVVQGHKELTLNRYRASMVFDEFDNVANEKKINLIKADIFNSISDNWSNIMLLGLVGMCIFLSISLNWASLQTAITTALTILFLRTSLTSLIGSVPTLLSAKVSYEKLMSLNFVDYKDDFLPENLLDKNWKELRFENVNFKYNDKFGLKNLNLKINRGDMIFLIGKNGSGKSTFSNLVCGLLQPSSGNIYLDNVAIGYDNLSDFQSNISAIFSDLYLFSQVIDENGDFSNEEEYTKLLNMLKIEDKVQVLNGKLSTTSLSTGQRKRLSLLVALSEKRSLLILDEWASDQDPVFKRVFYREILPYLKNQGISILAISHDDAYFDIADRILLAKDGCIRELFGEERAIASIDAVEKIS</sequence>
<feature type="transmembrane region" description="Helical" evidence="7">
    <location>
        <begin position="238"/>
        <end position="257"/>
    </location>
</feature>
<dbReference type="GO" id="GO:0005524">
    <property type="term" value="F:ATP binding"/>
    <property type="evidence" value="ECO:0007669"/>
    <property type="project" value="UniProtKB-KW"/>
</dbReference>
<dbReference type="PROSITE" id="PS50929">
    <property type="entry name" value="ABC_TM1F"/>
    <property type="match status" value="1"/>
</dbReference>
<dbReference type="GO" id="GO:0034040">
    <property type="term" value="F:ATPase-coupled lipid transmembrane transporter activity"/>
    <property type="evidence" value="ECO:0007669"/>
    <property type="project" value="TreeGrafter"/>
</dbReference>
<evidence type="ECO:0000256" key="2">
    <source>
        <dbReference type="ARBA" id="ARBA00022692"/>
    </source>
</evidence>
<dbReference type="NCBIfam" id="NF007813">
    <property type="entry name" value="PRK10522.1"/>
    <property type="match status" value="1"/>
</dbReference>
<keyword evidence="3" id="KW-0547">Nucleotide-binding</keyword>
<dbReference type="SUPFAM" id="SSF52540">
    <property type="entry name" value="P-loop containing nucleoside triphosphate hydrolases"/>
    <property type="match status" value="1"/>
</dbReference>
<dbReference type="AlphaFoldDB" id="A0A1S6U5T4"/>
<dbReference type="InterPro" id="IPR011527">
    <property type="entry name" value="ABC1_TM_dom"/>
</dbReference>
<dbReference type="PANTHER" id="PTHR24221:SF654">
    <property type="entry name" value="ATP-BINDING CASSETTE SUB-FAMILY B MEMBER 6"/>
    <property type="match status" value="1"/>
</dbReference>
<keyword evidence="5 7" id="KW-1133">Transmembrane helix</keyword>
<dbReference type="InterPro" id="IPR039421">
    <property type="entry name" value="Type_1_exporter"/>
</dbReference>
<dbReference type="InterPro" id="IPR005898">
    <property type="entry name" value="Cyc_pep_transpt_SyrD/YojI"/>
</dbReference>
<keyword evidence="6 7" id="KW-0472">Membrane</keyword>
<evidence type="ECO:0000256" key="3">
    <source>
        <dbReference type="ARBA" id="ARBA00022741"/>
    </source>
</evidence>
<dbReference type="Proteomes" id="UP000190868">
    <property type="component" value="Chromosome"/>
</dbReference>
<dbReference type="PANTHER" id="PTHR24221">
    <property type="entry name" value="ATP-BINDING CASSETTE SUB-FAMILY B"/>
    <property type="match status" value="1"/>
</dbReference>
<keyword evidence="11" id="KW-1185">Reference proteome</keyword>
<keyword evidence="2 7" id="KW-0812">Transmembrane</keyword>
<evidence type="ECO:0000256" key="7">
    <source>
        <dbReference type="SAM" id="Phobius"/>
    </source>
</evidence>
<comment type="subcellular location">
    <subcellularLocation>
        <location evidence="1">Cell membrane</location>
        <topology evidence="1">Multi-pass membrane protein</topology>
    </subcellularLocation>
</comment>
<dbReference type="Pfam" id="PF00005">
    <property type="entry name" value="ABC_tran"/>
    <property type="match status" value="1"/>
</dbReference>
<accession>A0A1S6U5T4</accession>
<gene>
    <name evidence="10" type="ORF">CPIN18021_0221</name>
</gene>
<evidence type="ECO:0000256" key="5">
    <source>
        <dbReference type="ARBA" id="ARBA00022989"/>
    </source>
</evidence>
<dbReference type="RefSeq" id="WP_226995990.1">
    <property type="nucleotide sequence ID" value="NZ_CP017258.1"/>
</dbReference>
<reference evidence="11" key="1">
    <citation type="submission" date="2016-09" db="EMBL/GenBank/DDBJ databases">
        <title>Comparative genomics of the Campylobacter concisus group.</title>
        <authorList>
            <person name="Miller W.G."/>
            <person name="Yee E."/>
            <person name="Chapman M.H."/>
            <person name="Huynh S."/>
            <person name="Bono J.L."/>
            <person name="On S.L.W."/>
            <person name="StLeger J."/>
            <person name="Foster G."/>
            <person name="Parker C.T."/>
        </authorList>
    </citation>
    <scope>NUCLEOTIDE SEQUENCE [LARGE SCALE GENOMIC DNA]</scope>
    <source>
        <strain evidence="11">RM18021</strain>
    </source>
</reference>
<feature type="domain" description="ABC transporter" evidence="8">
    <location>
        <begin position="321"/>
        <end position="543"/>
    </location>
</feature>
<dbReference type="InterPro" id="IPR027417">
    <property type="entry name" value="P-loop_NTPase"/>
</dbReference>
<dbReference type="SMART" id="SM00382">
    <property type="entry name" value="AAA"/>
    <property type="match status" value="1"/>
</dbReference>
<dbReference type="GO" id="GO:1904680">
    <property type="term" value="F:peptide transmembrane transporter activity"/>
    <property type="evidence" value="ECO:0007669"/>
    <property type="project" value="InterPro"/>
</dbReference>
<dbReference type="GO" id="GO:0140359">
    <property type="term" value="F:ABC-type transporter activity"/>
    <property type="evidence" value="ECO:0007669"/>
    <property type="project" value="InterPro"/>
</dbReference>
<name>A0A1S6U5T4_9BACT</name>
<dbReference type="CDD" id="cd03228">
    <property type="entry name" value="ABCC_MRP_Like"/>
    <property type="match status" value="1"/>
</dbReference>
<evidence type="ECO:0000256" key="4">
    <source>
        <dbReference type="ARBA" id="ARBA00022840"/>
    </source>
</evidence>
<organism evidence="10 11">
    <name type="scientific">Campylobacter pinnipediorum subsp. caledonicus</name>
    <dbReference type="NCBI Taxonomy" id="1874362"/>
    <lineage>
        <taxon>Bacteria</taxon>
        <taxon>Pseudomonadati</taxon>
        <taxon>Campylobacterota</taxon>
        <taxon>Epsilonproteobacteria</taxon>
        <taxon>Campylobacterales</taxon>
        <taxon>Campylobacteraceae</taxon>
        <taxon>Campylobacter</taxon>
    </lineage>
</organism>
<dbReference type="EMBL" id="CP017258">
    <property type="protein sequence ID" value="AQW87073.1"/>
    <property type="molecule type" value="Genomic_DNA"/>
</dbReference>
<dbReference type="GO" id="GO:0016887">
    <property type="term" value="F:ATP hydrolysis activity"/>
    <property type="evidence" value="ECO:0007669"/>
    <property type="project" value="InterPro"/>
</dbReference>
<dbReference type="Gene3D" id="1.20.1560.10">
    <property type="entry name" value="ABC transporter type 1, transmembrane domain"/>
    <property type="match status" value="1"/>
</dbReference>
<dbReference type="NCBIfam" id="TIGR01194">
    <property type="entry name" value="cyc_pep_trnsptr"/>
    <property type="match status" value="1"/>
</dbReference>
<dbReference type="Gene3D" id="3.40.50.300">
    <property type="entry name" value="P-loop containing nucleotide triphosphate hydrolases"/>
    <property type="match status" value="1"/>
</dbReference>
<feature type="transmembrane region" description="Helical" evidence="7">
    <location>
        <begin position="46"/>
        <end position="73"/>
    </location>
</feature>
<feature type="transmembrane region" description="Helical" evidence="7">
    <location>
        <begin position="12"/>
        <end position="34"/>
    </location>
</feature>
<feature type="transmembrane region" description="Helical" evidence="7">
    <location>
        <begin position="148"/>
        <end position="169"/>
    </location>
</feature>
<dbReference type="InterPro" id="IPR003439">
    <property type="entry name" value="ABC_transporter-like_ATP-bd"/>
</dbReference>
<evidence type="ECO:0000313" key="11">
    <source>
        <dbReference type="Proteomes" id="UP000190868"/>
    </source>
</evidence>
<evidence type="ECO:0000256" key="1">
    <source>
        <dbReference type="ARBA" id="ARBA00004651"/>
    </source>
</evidence>
<evidence type="ECO:0000259" key="9">
    <source>
        <dbReference type="PROSITE" id="PS50929"/>
    </source>
</evidence>
<dbReference type="Pfam" id="PF00664">
    <property type="entry name" value="ABC_membrane"/>
    <property type="match status" value="1"/>
</dbReference>
<dbReference type="SUPFAM" id="SSF90123">
    <property type="entry name" value="ABC transporter transmembrane region"/>
    <property type="match status" value="1"/>
</dbReference>
<dbReference type="GO" id="GO:0015833">
    <property type="term" value="P:peptide transport"/>
    <property type="evidence" value="ECO:0007669"/>
    <property type="project" value="InterPro"/>
</dbReference>
<keyword evidence="4 10" id="KW-0067">ATP-binding</keyword>
<dbReference type="InterPro" id="IPR003593">
    <property type="entry name" value="AAA+_ATPase"/>
</dbReference>
<dbReference type="GO" id="GO:0005886">
    <property type="term" value="C:plasma membrane"/>
    <property type="evidence" value="ECO:0007669"/>
    <property type="project" value="UniProtKB-SubCell"/>
</dbReference>
<evidence type="ECO:0000256" key="6">
    <source>
        <dbReference type="ARBA" id="ARBA00023136"/>
    </source>
</evidence>
<proteinExistence type="predicted"/>
<protein>
    <submittedName>
        <fullName evidence="10">Multidrug ABC transporter, membrane protein/ATP-binding protein</fullName>
    </submittedName>
</protein>
<evidence type="ECO:0000259" key="8">
    <source>
        <dbReference type="PROSITE" id="PS50893"/>
    </source>
</evidence>
<evidence type="ECO:0000313" key="10">
    <source>
        <dbReference type="EMBL" id="AQW87073.1"/>
    </source>
</evidence>